<organism evidence="1 3">
    <name type="scientific">Megasphaera lornae</name>
    <dbReference type="NCBI Taxonomy" id="1000568"/>
    <lineage>
        <taxon>Bacteria</taxon>
        <taxon>Bacillati</taxon>
        <taxon>Bacillota</taxon>
        <taxon>Negativicutes</taxon>
        <taxon>Veillonellales</taxon>
        <taxon>Veillonellaceae</taxon>
        <taxon>Megasphaera</taxon>
    </lineage>
</organism>
<reference evidence="2 4" key="3">
    <citation type="submission" date="2011-04" db="EMBL/GenBank/DDBJ databases">
        <authorList>
            <person name="Harkins D.M."/>
            <person name="Madupu R."/>
            <person name="Durkin A.S."/>
            <person name="Torralba M."/>
            <person name="Methe B."/>
            <person name="Sutton G.G."/>
            <person name="Nelson K.E."/>
        </authorList>
    </citation>
    <scope>NUCLEOTIDE SEQUENCE [LARGE SCALE GENOMIC DNA]</scope>
    <source>
        <strain evidence="2 4">UPII 199-6</strain>
    </source>
</reference>
<accession>D3LSV1</accession>
<dbReference type="Proteomes" id="UP000004018">
    <property type="component" value="Unassembled WGS sequence"/>
</dbReference>
<dbReference type="EMBL" id="AFIJ01000038">
    <property type="protein sequence ID" value="EGL39377.1"/>
    <property type="molecule type" value="Genomic_DNA"/>
</dbReference>
<dbReference type="AlphaFoldDB" id="D3LSV1"/>
<evidence type="ECO:0000313" key="1">
    <source>
        <dbReference type="EMBL" id="EFD94735.1"/>
    </source>
</evidence>
<sequence>MKTFCKKNEKKHPYAKRPFRAERRGRRIRATVSGLTAFKEGFVR</sequence>
<protein>
    <submittedName>
        <fullName evidence="1">Uncharacterized protein</fullName>
    </submittedName>
</protein>
<dbReference type="EMBL" id="ADGP01000005">
    <property type="protein sequence ID" value="EFD94735.1"/>
    <property type="molecule type" value="Genomic_DNA"/>
</dbReference>
<evidence type="ECO:0000313" key="2">
    <source>
        <dbReference type="EMBL" id="EGL39377.1"/>
    </source>
</evidence>
<comment type="caution">
    <text evidence="1">The sequence shown here is derived from an EMBL/GenBank/DDBJ whole genome shotgun (WGS) entry which is preliminary data.</text>
</comment>
<reference evidence="1" key="2">
    <citation type="submission" date="2009-12" db="EMBL/GenBank/DDBJ databases">
        <authorList>
            <person name="Madupu R."/>
            <person name="Durkin A.S."/>
            <person name="Torralba M."/>
            <person name="Methe B."/>
            <person name="Sutton G.G."/>
            <person name="Strausberg R.L."/>
            <person name="Nelson K.E."/>
        </authorList>
    </citation>
    <scope>NUCLEOTIDE SEQUENCE</scope>
    <source>
        <strain evidence="1">28L</strain>
    </source>
</reference>
<evidence type="ECO:0000313" key="4">
    <source>
        <dbReference type="Proteomes" id="UP000004018"/>
    </source>
</evidence>
<evidence type="ECO:0000313" key="3">
    <source>
        <dbReference type="Proteomes" id="UP000003242"/>
    </source>
</evidence>
<keyword evidence="4" id="KW-1185">Reference proteome</keyword>
<gene>
    <name evidence="1" type="ORF">HMPREF0889_1473</name>
    <name evidence="2" type="ORF">HMPREF1039_0905</name>
</gene>
<reference evidence="3" key="1">
    <citation type="submission" date="2009-12" db="EMBL/GenBank/DDBJ databases">
        <title>Sequence of Clostridiales genomosp. BVAB3 str. UPII9-5.</title>
        <authorList>
            <person name="Madupu R."/>
            <person name="Durkin A.S."/>
            <person name="Torralba M."/>
            <person name="Methe B."/>
            <person name="Sutton G.G."/>
            <person name="Strausberg R.L."/>
            <person name="Nelson K.E."/>
        </authorList>
    </citation>
    <scope>NUCLEOTIDE SEQUENCE [LARGE SCALE GENOMIC DNA]</scope>
    <source>
        <strain evidence="3">28L</strain>
    </source>
</reference>
<proteinExistence type="predicted"/>
<name>D3LSV1_9FIRM</name>
<dbReference type="Proteomes" id="UP000003242">
    <property type="component" value="Unassembled WGS sequence"/>
</dbReference>